<comment type="similarity">
    <text evidence="11">Belongs to the RecD family.</text>
</comment>
<sequence>MRPTDTRPGSWVTHHGSPVDEYLEAVTSALVEYAAAGVFGLEEHQVTAALLRIGGVSLDDPTVGDVILAIALAVRSPSRGHICVDLRTAPERLVVDGADGDALDALAWPEDNGWIELVAASPLVGRTPLPAWADLDGEQRRVPPLILDESRLYLERYWRYESQVIAAVDQRATANHAEGGGGVTPSAIDSSLLDDLLPLDAAGAPSRQRLAVTEALSRPASLIAGGPGTGKTYTIARLLALLVAGAADREADGGRPPQIALAAPTGKAAARMTEALRQAVDNAGLDEAVADHLNDLTATTIHRLLGYDFDNPTRFRHDADRPLPHDVVVIDESSMVSLPLMAKLLDALSPRTRLVLVGDPDQLSSVEAGTVLGDLTNQASPLADAVVRLDRSHRFGEHSPIGELADALRRGDADGVRTTLEAQDGAVTWVPVTASAWGDMPPELERLALDAAEGVYDAALEGDAQAAVDALGAIRLLCAHRRGGSGVEAWNERIAELLGQTRPGSFGTRGFAVGTPWLVTANDQANRLANGDAVVIIDSDGHPTGVLAGPELRTVPLSHLDAVEPFHAITIHKSQGSEFDHAVVILPPPDSPILTRELLYTAVTRAKTRLTIIGEADAIEQAVRRKTDRASGLIERWEAGHSAT</sequence>
<dbReference type="HAMAP" id="MF_01487">
    <property type="entry name" value="RecD"/>
    <property type="match status" value="1"/>
</dbReference>
<keyword evidence="8 11" id="KW-0238">DNA-binding</keyword>
<evidence type="ECO:0000256" key="10">
    <source>
        <dbReference type="ARBA" id="ARBA00023235"/>
    </source>
</evidence>
<keyword evidence="2 11" id="KW-0547">Nucleotide-binding</keyword>
<evidence type="ECO:0000256" key="2">
    <source>
        <dbReference type="ARBA" id="ARBA00022741"/>
    </source>
</evidence>
<proteinExistence type="inferred from homology"/>
<evidence type="ECO:0000313" key="14">
    <source>
        <dbReference type="EMBL" id="MBK9295565.1"/>
    </source>
</evidence>
<dbReference type="GO" id="GO:0043139">
    <property type="term" value="F:5'-3' DNA helicase activity"/>
    <property type="evidence" value="ECO:0007669"/>
    <property type="project" value="UniProtKB-UniRule"/>
</dbReference>
<evidence type="ECO:0000256" key="11">
    <source>
        <dbReference type="HAMAP-Rule" id="MF_01487"/>
    </source>
</evidence>
<dbReference type="InterPro" id="IPR049550">
    <property type="entry name" value="RecD_N"/>
</dbReference>
<dbReference type="CDD" id="cd18809">
    <property type="entry name" value="SF1_C_RecD"/>
    <property type="match status" value="1"/>
</dbReference>
<dbReference type="GO" id="GO:0003677">
    <property type="term" value="F:DNA binding"/>
    <property type="evidence" value="ECO:0007669"/>
    <property type="project" value="UniProtKB-UniRule"/>
</dbReference>
<keyword evidence="10 11" id="KW-0413">Isomerase</keyword>
<comment type="miscellaneous">
    <text evidence="11">In the RecBCD complex, RecB has a slow 3'-5' helicase, an exonuclease activity and loads RecA onto ssDNA, RecD has a fast 5'-3' helicase activity, while RecC stimulates the ATPase and processivity of the RecB helicase and contributes to recognition of the Chi site.</text>
</comment>
<dbReference type="Pfam" id="PF21185">
    <property type="entry name" value="RecD_N"/>
    <property type="match status" value="1"/>
</dbReference>
<keyword evidence="3 11" id="KW-0227">DNA damage</keyword>
<dbReference type="InterPro" id="IPR050534">
    <property type="entry name" value="Coronavir_polyprotein_1ab"/>
</dbReference>
<dbReference type="SUPFAM" id="SSF52540">
    <property type="entry name" value="P-loop containing nucleoside triphosphate hydrolases"/>
    <property type="match status" value="2"/>
</dbReference>
<evidence type="ECO:0000256" key="7">
    <source>
        <dbReference type="ARBA" id="ARBA00022840"/>
    </source>
</evidence>
<evidence type="ECO:0000259" key="12">
    <source>
        <dbReference type="Pfam" id="PF13538"/>
    </source>
</evidence>
<feature type="domain" description="UvrD-like helicase C-terminal" evidence="12">
    <location>
        <begin position="566"/>
        <end position="613"/>
    </location>
</feature>
<protein>
    <recommendedName>
        <fullName evidence="11">RecBCD enzyme subunit RecD</fullName>
        <ecNumber evidence="11">5.6.2.3</ecNumber>
    </recommendedName>
    <alternativeName>
        <fullName evidence="11">DNA 5'-3' helicase subunit RecD</fullName>
    </alternativeName>
    <alternativeName>
        <fullName evidence="11">Exonuclease V subunit RecD</fullName>
        <shortName evidence="11">ExoV subunit RecD</shortName>
    </alternativeName>
    <alternativeName>
        <fullName evidence="11">Helicase/nuclease RecBCD subunit RecD</fullName>
    </alternativeName>
</protein>
<keyword evidence="4 11" id="KW-0378">Hydrolase</keyword>
<evidence type="ECO:0000313" key="15">
    <source>
        <dbReference type="Proteomes" id="UP000727993"/>
    </source>
</evidence>
<evidence type="ECO:0000256" key="3">
    <source>
        <dbReference type="ARBA" id="ARBA00022763"/>
    </source>
</evidence>
<evidence type="ECO:0000256" key="4">
    <source>
        <dbReference type="ARBA" id="ARBA00022801"/>
    </source>
</evidence>
<gene>
    <name evidence="11 14" type="primary">recD</name>
    <name evidence="14" type="ORF">IPN02_01550</name>
</gene>
<evidence type="ECO:0000256" key="8">
    <source>
        <dbReference type="ARBA" id="ARBA00023125"/>
    </source>
</evidence>
<dbReference type="AlphaFoldDB" id="A0A936N8H7"/>
<dbReference type="NCBIfam" id="TIGR01447">
    <property type="entry name" value="recD"/>
    <property type="match status" value="1"/>
</dbReference>
<dbReference type="EMBL" id="JADJZA010000001">
    <property type="protein sequence ID" value="MBK9295565.1"/>
    <property type="molecule type" value="Genomic_DNA"/>
</dbReference>
<dbReference type="PANTHER" id="PTHR43788">
    <property type="entry name" value="DNA2/NAM7 HELICASE FAMILY MEMBER"/>
    <property type="match status" value="1"/>
</dbReference>
<comment type="caution">
    <text evidence="14">The sequence shown here is derived from an EMBL/GenBank/DDBJ whole genome shotgun (WGS) entry which is preliminary data.</text>
</comment>
<dbReference type="GO" id="GO:0017116">
    <property type="term" value="F:single-stranded DNA helicase activity"/>
    <property type="evidence" value="ECO:0007669"/>
    <property type="project" value="TreeGrafter"/>
</dbReference>
<evidence type="ECO:0000256" key="9">
    <source>
        <dbReference type="ARBA" id="ARBA00023204"/>
    </source>
</evidence>
<dbReference type="GO" id="GO:0008854">
    <property type="term" value="F:exodeoxyribonuclease V activity"/>
    <property type="evidence" value="ECO:0007669"/>
    <property type="project" value="InterPro"/>
</dbReference>
<evidence type="ECO:0000256" key="1">
    <source>
        <dbReference type="ARBA" id="ARBA00022722"/>
    </source>
</evidence>
<comment type="subunit">
    <text evidence="11">Heterotrimer of RecB, RecC and RecD. All subunits contribute to DNA-binding.</text>
</comment>
<dbReference type="InterPro" id="IPR027785">
    <property type="entry name" value="UvrD-like_helicase_C"/>
</dbReference>
<dbReference type="CDD" id="cd17933">
    <property type="entry name" value="DEXSc_RecD-like"/>
    <property type="match status" value="1"/>
</dbReference>
<evidence type="ECO:0000259" key="13">
    <source>
        <dbReference type="Pfam" id="PF21185"/>
    </source>
</evidence>
<keyword evidence="7 11" id="KW-0067">ATP-binding</keyword>
<evidence type="ECO:0000256" key="6">
    <source>
        <dbReference type="ARBA" id="ARBA00022839"/>
    </source>
</evidence>
<dbReference type="GO" id="GO:0000724">
    <property type="term" value="P:double-strand break repair via homologous recombination"/>
    <property type="evidence" value="ECO:0007669"/>
    <property type="project" value="UniProtKB-UniRule"/>
</dbReference>
<dbReference type="Gene3D" id="1.10.10.1020">
    <property type="entry name" value="RecBCD complex, subunit RecD, N-terminal domain"/>
    <property type="match status" value="1"/>
</dbReference>
<dbReference type="GO" id="GO:0005524">
    <property type="term" value="F:ATP binding"/>
    <property type="evidence" value="ECO:0007669"/>
    <property type="project" value="UniProtKB-UniRule"/>
</dbReference>
<organism evidence="14 15">
    <name type="scientific">Candidatus Neomicrothrix subdominans</name>
    <dbReference type="NCBI Taxonomy" id="2954438"/>
    <lineage>
        <taxon>Bacteria</taxon>
        <taxon>Bacillati</taxon>
        <taxon>Actinomycetota</taxon>
        <taxon>Acidimicrobiia</taxon>
        <taxon>Acidimicrobiales</taxon>
        <taxon>Microthrixaceae</taxon>
        <taxon>Candidatus Neomicrothrix</taxon>
    </lineage>
</organism>
<accession>A0A936N8H7</accession>
<name>A0A936N8H7_9ACTN</name>
<dbReference type="Pfam" id="PF13245">
    <property type="entry name" value="AAA_19"/>
    <property type="match status" value="1"/>
</dbReference>
<dbReference type="Proteomes" id="UP000727993">
    <property type="component" value="Unassembled WGS sequence"/>
</dbReference>
<keyword evidence="5 11" id="KW-0347">Helicase</keyword>
<dbReference type="GO" id="GO:0009338">
    <property type="term" value="C:exodeoxyribonuclease V complex"/>
    <property type="evidence" value="ECO:0007669"/>
    <property type="project" value="InterPro"/>
</dbReference>
<comment type="catalytic activity">
    <reaction evidence="11">
        <text>ATP + H2O = ADP + phosphate + H(+)</text>
        <dbReference type="Rhea" id="RHEA:13065"/>
        <dbReference type="ChEBI" id="CHEBI:15377"/>
        <dbReference type="ChEBI" id="CHEBI:15378"/>
        <dbReference type="ChEBI" id="CHEBI:30616"/>
        <dbReference type="ChEBI" id="CHEBI:43474"/>
        <dbReference type="ChEBI" id="CHEBI:456216"/>
        <dbReference type="EC" id="5.6.2.3"/>
    </reaction>
</comment>
<dbReference type="PANTHER" id="PTHR43788:SF6">
    <property type="entry name" value="DNA HELICASE B"/>
    <property type="match status" value="1"/>
</dbReference>
<feature type="binding site" evidence="11">
    <location>
        <begin position="225"/>
        <end position="232"/>
    </location>
    <ligand>
        <name>ATP</name>
        <dbReference type="ChEBI" id="CHEBI:30616"/>
    </ligand>
</feature>
<reference evidence="14 15" key="1">
    <citation type="submission" date="2020-10" db="EMBL/GenBank/DDBJ databases">
        <title>Connecting structure to function with the recovery of over 1000 high-quality activated sludge metagenome-assembled genomes encoding full-length rRNA genes using long-read sequencing.</title>
        <authorList>
            <person name="Singleton C.M."/>
            <person name="Petriglieri F."/>
            <person name="Kristensen J.M."/>
            <person name="Kirkegaard R.H."/>
            <person name="Michaelsen T.Y."/>
            <person name="Andersen M.H."/>
            <person name="Karst S.M."/>
            <person name="Dueholm M.S."/>
            <person name="Nielsen P.H."/>
            <person name="Albertsen M."/>
        </authorList>
    </citation>
    <scope>NUCLEOTIDE SEQUENCE [LARGE SCALE GENOMIC DNA]</scope>
    <source>
        <strain evidence="14">Lyne_18-Q3-R50-59_MAXAC.006</strain>
    </source>
</reference>
<dbReference type="InterPro" id="IPR027417">
    <property type="entry name" value="P-loop_NTPase"/>
</dbReference>
<keyword evidence="6 11" id="KW-0269">Exonuclease</keyword>
<dbReference type="EC" id="5.6.2.3" evidence="11"/>
<dbReference type="Pfam" id="PF13538">
    <property type="entry name" value="UvrD_C_2"/>
    <property type="match status" value="1"/>
</dbReference>
<keyword evidence="9 11" id="KW-0234">DNA repair</keyword>
<dbReference type="InterPro" id="IPR006344">
    <property type="entry name" value="RecD"/>
</dbReference>
<keyword evidence="1 11" id="KW-0540">Nuclease</keyword>
<feature type="domain" description="RecBCD enzyme subunit RecD N-terminal" evidence="13">
    <location>
        <begin position="65"/>
        <end position="153"/>
    </location>
</feature>
<dbReference type="Gene3D" id="3.40.50.300">
    <property type="entry name" value="P-loop containing nucleotide triphosphate hydrolases"/>
    <property type="match status" value="3"/>
</dbReference>
<comment type="function">
    <text evidence="11">A helicase/nuclease that prepares dsDNA breaks (DSB) for recombinational DNA repair. Binds to DSBs and unwinds DNA via a highly rapid and processive ATP-dependent bidirectional helicase activity. Unwinds dsDNA until it encounters a Chi (crossover hotspot instigator) sequence from the 3' direction. Cuts ssDNA a few nucleotides 3' to the Chi site. The properties and activities of the enzyme are changed at Chi. The Chi-altered holoenzyme produces a long 3'-ssDNA overhang and facilitates RecA-binding to the ssDNA for homologous DNA recombination and repair. Holoenzyme degrades any linearized DNA that is unable to undergo homologous recombination. In the holoenzyme this subunit has ssDNA-dependent ATPase and 5'-3' helicase activity. When added to pre-assembled RecBC greatly stimulates nuclease activity and augments holoenzyme processivity. Negatively regulates the RecA-loading ability of RecBCD.</text>
</comment>
<evidence type="ECO:0000256" key="5">
    <source>
        <dbReference type="ARBA" id="ARBA00022806"/>
    </source>
</evidence>
<dbReference type="InterPro" id="IPR041851">
    <property type="entry name" value="RecD_N_sf"/>
</dbReference>